<feature type="coiled-coil region" evidence="1">
    <location>
        <begin position="39"/>
        <end position="66"/>
    </location>
</feature>
<name>A0A086J3D5_NEMA1</name>
<keyword evidence="2" id="KW-0812">Transmembrane</keyword>
<reference evidence="3 4" key="1">
    <citation type="journal article" date="2014" name="Genome Announc.">
        <title>Genome Sequence of the Microsporidian Species Nematocida sp1 Strain ERTm6 (ATCC PRA-372).</title>
        <authorList>
            <person name="Bakowski M.A."/>
            <person name="Priest M."/>
            <person name="Young S."/>
            <person name="Cuomo C.A."/>
            <person name="Troemel E.R."/>
        </authorList>
    </citation>
    <scope>NUCLEOTIDE SEQUENCE [LARGE SCALE GENOMIC DNA]</scope>
    <source>
        <strain evidence="3 4">ERTm6</strain>
    </source>
</reference>
<evidence type="ECO:0000313" key="3">
    <source>
        <dbReference type="EMBL" id="KFG26653.1"/>
    </source>
</evidence>
<feature type="transmembrane region" description="Helical" evidence="2">
    <location>
        <begin position="554"/>
        <end position="579"/>
    </location>
</feature>
<keyword evidence="1" id="KW-0175">Coiled coil</keyword>
<protein>
    <submittedName>
        <fullName evidence="3">Uncharacterized protein</fullName>
    </submittedName>
</protein>
<evidence type="ECO:0000256" key="1">
    <source>
        <dbReference type="SAM" id="Coils"/>
    </source>
</evidence>
<dbReference type="Proteomes" id="UP000054524">
    <property type="component" value="Unassembled WGS sequence"/>
</dbReference>
<dbReference type="RefSeq" id="XP_052905208.1">
    <property type="nucleotide sequence ID" value="XM_053048448.1"/>
</dbReference>
<sequence length="586" mass="67665">MVEEKESALFLETMGLSLESACEEGIGFLERSKGTYESMKILKKDIEAYEKKKKALEQQIEKLRTAFMEYVHSIETIEKSDIYVRAVPTKKLNHSRILKYSHIFMPPSIPESISLDSTIGNMIKKACADYKQARLRYDALQAFMKTELPGQGQNELERKFQIYEKQVNFTQYKLSFSIQTNKLTLSLLKSIFKEVESMEKVSTDHAHICLWMQTIKDHQCTSVENAISTGITKEVATLSNLASEELERHRRKITNEYRPGLEETAMAAEEVCIKRKLIPNRIGFVIQSEKEKKPWRSFFASFRAGCNSLRGSFQVYVNTIIVCEMVFGWKYVINKHEILHFQAENSVVTIKTHDLCLSIFCTHEDTAVLCKWYTQANHTSRRMMLMGETSLSIESILGRYFADNTSKEEDIFLNNGCILLESEIKEGKIGKRAFLKQITTRRIAIISMLYTELYTMDGESSTPSIIIQSDLKIFKWLPSIECISKIYLRQREENNTTEIYYCFEKSLSLEIFQPLFIYIMHMVIKAVHISSICKEKKTDPERPQYIFRTIKVSVLVGCISAVVVSAVAVHGVKTVLSLWQWMRGMR</sequence>
<keyword evidence="2" id="KW-1133">Transmembrane helix</keyword>
<dbReference type="GeneID" id="77675777"/>
<gene>
    <name evidence="3" type="ORF">NESG_00804</name>
</gene>
<keyword evidence="2" id="KW-0472">Membrane</keyword>
<evidence type="ECO:0000256" key="2">
    <source>
        <dbReference type="SAM" id="Phobius"/>
    </source>
</evidence>
<evidence type="ECO:0000313" key="4">
    <source>
        <dbReference type="Proteomes" id="UP000054524"/>
    </source>
</evidence>
<organism evidence="3 4">
    <name type="scientific">Nematocida ausubeli (strain ATCC PRA-371 / ERTm2)</name>
    <name type="common">Nematode killer fungus</name>
    <dbReference type="NCBI Taxonomy" id="1913371"/>
    <lineage>
        <taxon>Eukaryota</taxon>
        <taxon>Fungi</taxon>
        <taxon>Fungi incertae sedis</taxon>
        <taxon>Microsporidia</taxon>
        <taxon>Nematocida</taxon>
    </lineage>
</organism>
<comment type="caution">
    <text evidence="3">The sequence shown here is derived from an EMBL/GenBank/DDBJ whole genome shotgun (WGS) entry which is preliminary data.</text>
</comment>
<dbReference type="AlphaFoldDB" id="A0A086J3D5"/>
<accession>A0A086J3D5</accession>
<keyword evidence="4" id="KW-1185">Reference proteome</keyword>
<dbReference type="HOGENOM" id="CLU_465467_0_0_1"/>
<dbReference type="EMBL" id="AKIJ01000002">
    <property type="protein sequence ID" value="KFG26653.1"/>
    <property type="molecule type" value="Genomic_DNA"/>
</dbReference>
<feature type="transmembrane region" description="Helical" evidence="2">
    <location>
        <begin position="515"/>
        <end position="533"/>
    </location>
</feature>
<proteinExistence type="predicted"/>